<dbReference type="Gene3D" id="3.40.1190.20">
    <property type="match status" value="1"/>
</dbReference>
<comment type="catalytic activity">
    <reaction evidence="18">
        <text>2-(2-carboxy-4-methylthiazol-5-yl)ethyl phosphate + 4-amino-2-methyl-5-(diphosphooxymethyl)pyrimidine + 2 H(+) = thiamine phosphate + CO2 + diphosphate</text>
        <dbReference type="Rhea" id="RHEA:47848"/>
        <dbReference type="ChEBI" id="CHEBI:15378"/>
        <dbReference type="ChEBI" id="CHEBI:16526"/>
        <dbReference type="ChEBI" id="CHEBI:33019"/>
        <dbReference type="ChEBI" id="CHEBI:37575"/>
        <dbReference type="ChEBI" id="CHEBI:57841"/>
        <dbReference type="ChEBI" id="CHEBI:62890"/>
        <dbReference type="EC" id="2.5.1.3"/>
    </reaction>
</comment>
<feature type="domain" description="Pyridoxamine kinase/Phosphomethylpyrimidine kinase" evidence="24">
    <location>
        <begin position="12"/>
        <end position="254"/>
    </location>
</feature>
<dbReference type="Pfam" id="PF08543">
    <property type="entry name" value="Phos_pyr_kin"/>
    <property type="match status" value="1"/>
</dbReference>
<comment type="catalytic activity">
    <reaction evidence="19">
        <text>2-[(2R,5Z)-2-carboxy-4-methylthiazol-5(2H)-ylidene]ethyl phosphate + 4-amino-2-methyl-5-(diphosphooxymethyl)pyrimidine + 2 H(+) = thiamine phosphate + CO2 + diphosphate</text>
        <dbReference type="Rhea" id="RHEA:47844"/>
        <dbReference type="ChEBI" id="CHEBI:15378"/>
        <dbReference type="ChEBI" id="CHEBI:16526"/>
        <dbReference type="ChEBI" id="CHEBI:33019"/>
        <dbReference type="ChEBI" id="CHEBI:37575"/>
        <dbReference type="ChEBI" id="CHEBI:57841"/>
        <dbReference type="ChEBI" id="CHEBI:62899"/>
        <dbReference type="EC" id="2.5.1.3"/>
    </reaction>
</comment>
<dbReference type="AlphaFoldDB" id="A0AAX0J0E0"/>
<evidence type="ECO:0000256" key="15">
    <source>
        <dbReference type="ARBA" id="ARBA00022977"/>
    </source>
</evidence>
<comment type="pathway">
    <text evidence="6">Cofactor biosynthesis; thiamine diphosphate biosynthesis; 4-amino-2-methyl-5-diphosphomethylpyrimidine from 5-amino-1-(5-phospho-D-ribosyl)imidazole: step 3/3.</text>
</comment>
<sequence length="284" mass="29971">MTPHILTIAGSDPSGGAGIQADLKSIMAAGGYGMAAITALTAQNTCGVTAIHTPPTEFLSEQLRAISDDITIHAIKIGMIGSSDAATATATWLDQLPHTPIVVLDPVMVATSGSVLGQRHYFEPLLHHATVITPNLPELAVLTNNHDPEQAEHAARSLAEQYDCAVLLKGGHRHGTDDLGNTWITASGPQFHAPSPRIHTTNTHGTGCSLSSALATRLAIEPPEPALHWATTWLNGAIAHGSDLNVGHGNGPVDHSYRLEEYSANCNTHPKNSRRATFNMAPQL</sequence>
<dbReference type="GO" id="GO:0008972">
    <property type="term" value="F:phosphomethylpyrimidine kinase activity"/>
    <property type="evidence" value="ECO:0007669"/>
    <property type="project" value="UniProtKB-EC"/>
</dbReference>
<dbReference type="SUPFAM" id="SSF53613">
    <property type="entry name" value="Ribokinase-like"/>
    <property type="match status" value="1"/>
</dbReference>
<evidence type="ECO:0000256" key="7">
    <source>
        <dbReference type="ARBA" id="ARBA00005165"/>
    </source>
</evidence>
<dbReference type="EMBL" id="LJXR01000022">
    <property type="protein sequence ID" value="OKY22010.1"/>
    <property type="molecule type" value="Genomic_DNA"/>
</dbReference>
<proteinExistence type="inferred from homology"/>
<dbReference type="EC" id="2.7.4.7" evidence="10"/>
<dbReference type="GO" id="GO:0009228">
    <property type="term" value="P:thiamine biosynthetic process"/>
    <property type="evidence" value="ECO:0007669"/>
    <property type="project" value="UniProtKB-KW"/>
</dbReference>
<comment type="similarity">
    <text evidence="21">In the central section; belongs to the ThiD family.</text>
</comment>
<gene>
    <name evidence="25" type="ORF">AOT42_03990</name>
</gene>
<evidence type="ECO:0000313" key="26">
    <source>
        <dbReference type="Proteomes" id="UP000186159"/>
    </source>
</evidence>
<comment type="catalytic activity">
    <reaction evidence="1">
        <text>4-amino-5-hydroxymethyl-2-methylpyrimidine + ATP = 4-amino-2-methyl-5-(phosphooxymethyl)pyrimidine + ADP + H(+)</text>
        <dbReference type="Rhea" id="RHEA:23096"/>
        <dbReference type="ChEBI" id="CHEBI:15378"/>
        <dbReference type="ChEBI" id="CHEBI:16892"/>
        <dbReference type="ChEBI" id="CHEBI:30616"/>
        <dbReference type="ChEBI" id="CHEBI:58354"/>
        <dbReference type="ChEBI" id="CHEBI:456216"/>
        <dbReference type="EC" id="2.7.1.49"/>
    </reaction>
</comment>
<dbReference type="PANTHER" id="PTHR20858:SF17">
    <property type="entry name" value="HYDROXYMETHYLPYRIMIDINE_PHOSPHOMETHYLPYRIMIDINE KINASE THI20-RELATED"/>
    <property type="match status" value="1"/>
</dbReference>
<dbReference type="GO" id="GO:0004789">
    <property type="term" value="F:thiamine-phosphate diphosphorylase activity"/>
    <property type="evidence" value="ECO:0007669"/>
    <property type="project" value="UniProtKB-EC"/>
</dbReference>
<evidence type="ECO:0000256" key="18">
    <source>
        <dbReference type="ARBA" id="ARBA00047851"/>
    </source>
</evidence>
<keyword evidence="15" id="KW-0784">Thiamine biosynthesis</keyword>
<dbReference type="PANTHER" id="PTHR20858">
    <property type="entry name" value="PHOSPHOMETHYLPYRIMIDINE KINASE"/>
    <property type="match status" value="1"/>
</dbReference>
<dbReference type="InterPro" id="IPR004399">
    <property type="entry name" value="HMP/HMP-P_kinase_dom"/>
</dbReference>
<dbReference type="NCBIfam" id="TIGR00097">
    <property type="entry name" value="HMP-P_kinase"/>
    <property type="match status" value="1"/>
</dbReference>
<dbReference type="CDD" id="cd01169">
    <property type="entry name" value="HMPP_kinase"/>
    <property type="match status" value="1"/>
</dbReference>
<comment type="caution">
    <text evidence="25">The sequence shown here is derived from an EMBL/GenBank/DDBJ whole genome shotgun (WGS) entry which is preliminary data.</text>
</comment>
<evidence type="ECO:0000256" key="3">
    <source>
        <dbReference type="ARBA" id="ARBA00001946"/>
    </source>
</evidence>
<dbReference type="FunFam" id="3.40.1190.20:FF:000003">
    <property type="entry name" value="Phosphomethylpyrimidine kinase ThiD"/>
    <property type="match status" value="1"/>
</dbReference>
<evidence type="ECO:0000256" key="5">
    <source>
        <dbReference type="ARBA" id="ARBA00003848"/>
    </source>
</evidence>
<dbReference type="InterPro" id="IPR029056">
    <property type="entry name" value="Ribokinase-like"/>
</dbReference>
<evidence type="ECO:0000256" key="8">
    <source>
        <dbReference type="ARBA" id="ARBA00012135"/>
    </source>
</evidence>
<comment type="cofactor">
    <cofactor evidence="3">
        <name>Mg(2+)</name>
        <dbReference type="ChEBI" id="CHEBI:18420"/>
    </cofactor>
</comment>
<evidence type="ECO:0000256" key="6">
    <source>
        <dbReference type="ARBA" id="ARBA00004769"/>
    </source>
</evidence>
<comment type="function">
    <text evidence="5">Catalyzes the phosphorylation of hydroxymethylpyrimidine phosphate (HMP-P) to HMP-PP, and of HMP to HMP-P.</text>
</comment>
<dbReference type="InterPro" id="IPR013749">
    <property type="entry name" value="PM/HMP-P_kinase-1"/>
</dbReference>
<organism evidence="25 26">
    <name type="scientific">Corynebacterium diphtheriae bv. gravis</name>
    <dbReference type="NCBI Taxonomy" id="1720349"/>
    <lineage>
        <taxon>Bacteria</taxon>
        <taxon>Bacillati</taxon>
        <taxon>Actinomycetota</taxon>
        <taxon>Actinomycetes</taxon>
        <taxon>Mycobacteriales</taxon>
        <taxon>Corynebacteriaceae</taxon>
        <taxon>Corynebacterium</taxon>
    </lineage>
</organism>
<keyword evidence="12" id="KW-0547">Nucleotide-binding</keyword>
<evidence type="ECO:0000256" key="20">
    <source>
        <dbReference type="ARBA" id="ARBA00061283"/>
    </source>
</evidence>
<comment type="function">
    <text evidence="4">Condenses 4-methyl-5-(beta-hydroxyethyl)thiazole monophosphate (THZ-P) and 2-methyl-4-amino-5-hydroxymethyl pyrimidine pyrophosphate (HMP-PP) to form thiamine monophosphate (TMP).</text>
</comment>
<evidence type="ECO:0000256" key="9">
    <source>
        <dbReference type="ARBA" id="ARBA00012830"/>
    </source>
</evidence>
<evidence type="ECO:0000256" key="19">
    <source>
        <dbReference type="ARBA" id="ARBA00047883"/>
    </source>
</evidence>
<dbReference type="Proteomes" id="UP000186159">
    <property type="component" value="Unassembled WGS sequence"/>
</dbReference>
<dbReference type="GeneID" id="29422694"/>
<keyword evidence="13 25" id="KW-0418">Kinase</keyword>
<comment type="similarity">
    <text evidence="22">In the C-terminal section; belongs to the thiaminase-2 family.</text>
</comment>
<evidence type="ECO:0000256" key="1">
    <source>
        <dbReference type="ARBA" id="ARBA00000151"/>
    </source>
</evidence>
<evidence type="ECO:0000256" key="2">
    <source>
        <dbReference type="ARBA" id="ARBA00000565"/>
    </source>
</evidence>
<evidence type="ECO:0000256" key="12">
    <source>
        <dbReference type="ARBA" id="ARBA00022741"/>
    </source>
</evidence>
<evidence type="ECO:0000256" key="11">
    <source>
        <dbReference type="ARBA" id="ARBA00022679"/>
    </source>
</evidence>
<keyword evidence="14" id="KW-0067">ATP-binding</keyword>
<dbReference type="GO" id="GO:0005524">
    <property type="term" value="F:ATP binding"/>
    <property type="evidence" value="ECO:0007669"/>
    <property type="project" value="UniProtKB-KW"/>
</dbReference>
<evidence type="ECO:0000256" key="17">
    <source>
        <dbReference type="ARBA" id="ARBA00047334"/>
    </source>
</evidence>
<dbReference type="EC" id="2.7.1.49" evidence="8"/>
<keyword evidence="16" id="KW-0511">Multifunctional enzyme</keyword>
<comment type="catalytic activity">
    <reaction evidence="17">
        <text>4-methyl-5-(2-phosphooxyethyl)-thiazole + 4-amino-2-methyl-5-(diphosphooxymethyl)pyrimidine + H(+) = thiamine phosphate + diphosphate</text>
        <dbReference type="Rhea" id="RHEA:22328"/>
        <dbReference type="ChEBI" id="CHEBI:15378"/>
        <dbReference type="ChEBI" id="CHEBI:33019"/>
        <dbReference type="ChEBI" id="CHEBI:37575"/>
        <dbReference type="ChEBI" id="CHEBI:57841"/>
        <dbReference type="ChEBI" id="CHEBI:58296"/>
        <dbReference type="EC" id="2.5.1.3"/>
    </reaction>
</comment>
<evidence type="ECO:0000256" key="4">
    <source>
        <dbReference type="ARBA" id="ARBA00003814"/>
    </source>
</evidence>
<dbReference type="EC" id="2.5.1.3" evidence="9"/>
<reference evidence="25 26" key="1">
    <citation type="submission" date="2015-09" db="EMBL/GenBank/DDBJ databases">
        <title>Genome sequencing of Corynebacterium diphtheriae Bv. Gravis strain DSM 44123.</title>
        <authorList>
            <person name="Sangal V."/>
            <person name="Burkovski A."/>
        </authorList>
    </citation>
    <scope>NUCLEOTIDE SEQUENCE [LARGE SCALE GENOMIC DNA]</scope>
    <source>
        <strain evidence="25 26">DSM 44123</strain>
    </source>
</reference>
<evidence type="ECO:0000256" key="10">
    <source>
        <dbReference type="ARBA" id="ARBA00012963"/>
    </source>
</evidence>
<comment type="similarity">
    <text evidence="20">In the N-terminal section; belongs to the thiamine-phosphate synthase family.</text>
</comment>
<evidence type="ECO:0000259" key="24">
    <source>
        <dbReference type="Pfam" id="PF08543"/>
    </source>
</evidence>
<keyword evidence="11" id="KW-0808">Transferase</keyword>
<evidence type="ECO:0000256" key="21">
    <source>
        <dbReference type="ARBA" id="ARBA00061288"/>
    </source>
</evidence>
<evidence type="ECO:0000256" key="16">
    <source>
        <dbReference type="ARBA" id="ARBA00023268"/>
    </source>
</evidence>
<accession>A0AAX0J0E0</accession>
<evidence type="ECO:0000256" key="14">
    <source>
        <dbReference type="ARBA" id="ARBA00022840"/>
    </source>
</evidence>
<dbReference type="GO" id="GO:0008902">
    <property type="term" value="F:hydroxymethylpyrimidine kinase activity"/>
    <property type="evidence" value="ECO:0007669"/>
    <property type="project" value="UniProtKB-EC"/>
</dbReference>
<comment type="pathway">
    <text evidence="7">Cofactor biosynthesis; thiamine diphosphate biosynthesis; thiamine phosphate from 4-amino-2-methyl-5-diphosphomethylpyrimidine and 4-methyl-5-(2-phosphoethyl)-thiazole: step 1/1.</text>
</comment>
<evidence type="ECO:0000313" key="25">
    <source>
        <dbReference type="EMBL" id="OKY22010.1"/>
    </source>
</evidence>
<evidence type="ECO:0000256" key="13">
    <source>
        <dbReference type="ARBA" id="ARBA00022777"/>
    </source>
</evidence>
<dbReference type="GO" id="GO:0005829">
    <property type="term" value="C:cytosol"/>
    <property type="evidence" value="ECO:0007669"/>
    <property type="project" value="TreeGrafter"/>
</dbReference>
<evidence type="ECO:0000256" key="22">
    <source>
        <dbReference type="ARBA" id="ARBA00061559"/>
    </source>
</evidence>
<protein>
    <recommendedName>
        <fullName evidence="23">Thiamine biosynthesis multifunctional protein ThiED</fullName>
        <ecNumber evidence="9">2.5.1.3</ecNumber>
        <ecNumber evidence="8">2.7.1.49</ecNumber>
        <ecNumber evidence="10">2.7.4.7</ecNumber>
    </recommendedName>
</protein>
<name>A0AAX0J0E0_CORDP</name>
<dbReference type="RefSeq" id="WP_014318429.1">
    <property type="nucleotide sequence ID" value="NZ_LJXR01000022.1"/>
</dbReference>
<evidence type="ECO:0000256" key="23">
    <source>
        <dbReference type="ARBA" id="ARBA00067202"/>
    </source>
</evidence>
<comment type="catalytic activity">
    <reaction evidence="2">
        <text>4-amino-2-methyl-5-(phosphooxymethyl)pyrimidine + ATP = 4-amino-2-methyl-5-(diphosphooxymethyl)pyrimidine + ADP</text>
        <dbReference type="Rhea" id="RHEA:19893"/>
        <dbReference type="ChEBI" id="CHEBI:30616"/>
        <dbReference type="ChEBI" id="CHEBI:57841"/>
        <dbReference type="ChEBI" id="CHEBI:58354"/>
        <dbReference type="ChEBI" id="CHEBI:456216"/>
        <dbReference type="EC" id="2.7.4.7"/>
    </reaction>
</comment>